<evidence type="ECO:0000256" key="4">
    <source>
        <dbReference type="ARBA" id="ARBA00022499"/>
    </source>
</evidence>
<dbReference type="InterPro" id="IPR042527">
    <property type="entry name" value="Atg5_UblA_dom_sf"/>
</dbReference>
<dbReference type="Gene3D" id="3.10.20.90">
    <property type="entry name" value="Phosphatidylinositol 3-kinase Catalytic Subunit, Chain A, domain 1"/>
    <property type="match status" value="1"/>
</dbReference>
<dbReference type="AlphaFoldDB" id="A0A1E4SJ10"/>
<evidence type="ECO:0000256" key="5">
    <source>
        <dbReference type="ARBA" id="ARBA00022843"/>
    </source>
</evidence>
<dbReference type="InterPro" id="IPR042526">
    <property type="entry name" value="Atg5_HR"/>
</dbReference>
<dbReference type="OrthoDB" id="272162at2759"/>
<evidence type="ECO:0000256" key="2">
    <source>
        <dbReference type="ARBA" id="ARBA00006910"/>
    </source>
</evidence>
<comment type="subunit">
    <text evidence="3 7">Conjugated with ATG12.</text>
</comment>
<evidence type="ECO:0000256" key="7">
    <source>
        <dbReference type="RuleBase" id="RU361202"/>
    </source>
</evidence>
<sequence>MQSIEVKESVWNGLVNVRIVFRSAGGPVQYLARVYRQSYFAVEFAALVEYFGRHDKAVATQPVWLEYESVPIKWNLPVGVLHDYLHLPVRTTSAVWTLTLRCDQYPRDHIIPFIYTTGSGTVDYARSLQETVVNLLKQSSFVLNGNAKVIMALGEADSNAWWHAIVAHNLYQYERVARIVMPSLKFQRVPVKVYVCGSTEVIQAPIYPTSASGAAVSLGAVLSEVLPSLFAQGTFARPYIQGLDMTAWVNNPDCGILDLWKAFKHLDNFLYITVLVASGLAEIDSRDKQSISGS</sequence>
<keyword evidence="5 7" id="KW-0832">Ubl conjugation</keyword>
<dbReference type="GO" id="GO:0044233">
    <property type="term" value="C:mitochondria-associated endoplasmic reticulum membrane contact site"/>
    <property type="evidence" value="ECO:0007669"/>
    <property type="project" value="TreeGrafter"/>
</dbReference>
<dbReference type="GO" id="GO:0061908">
    <property type="term" value="C:phagophore"/>
    <property type="evidence" value="ECO:0007669"/>
    <property type="project" value="TreeGrafter"/>
</dbReference>
<organism evidence="11 12">
    <name type="scientific">Suhomyces tanzawaensis NRRL Y-17324</name>
    <dbReference type="NCBI Taxonomy" id="984487"/>
    <lineage>
        <taxon>Eukaryota</taxon>
        <taxon>Fungi</taxon>
        <taxon>Dikarya</taxon>
        <taxon>Ascomycota</taxon>
        <taxon>Saccharomycotina</taxon>
        <taxon>Pichiomycetes</taxon>
        <taxon>Debaryomycetaceae</taxon>
        <taxon>Suhomyces</taxon>
    </lineage>
</organism>
<dbReference type="Pfam" id="PF20638">
    <property type="entry name" value="ATG5_UblA"/>
    <property type="match status" value="1"/>
</dbReference>
<dbReference type="InterPro" id="IPR048939">
    <property type="entry name" value="ATG5_UblA"/>
</dbReference>
<keyword evidence="4 7" id="KW-1017">Isopeptide bond</keyword>
<evidence type="ECO:0000313" key="12">
    <source>
        <dbReference type="Proteomes" id="UP000094285"/>
    </source>
</evidence>
<evidence type="ECO:0000256" key="1">
    <source>
        <dbReference type="ARBA" id="ARBA00004623"/>
    </source>
</evidence>
<keyword evidence="7" id="KW-0472">Membrane</keyword>
<evidence type="ECO:0000259" key="10">
    <source>
        <dbReference type="Pfam" id="PF20638"/>
    </source>
</evidence>
<comment type="function">
    <text evidence="7">Involved in cytoplasm to vacuole transport (Cvt) and autophagic vesicle formation.</text>
</comment>
<comment type="similarity">
    <text evidence="2 7">Belongs to the ATG5 family.</text>
</comment>
<feature type="domain" description="Autophagy protein ATG5 UblA" evidence="10">
    <location>
        <begin position="10"/>
        <end position="101"/>
    </location>
</feature>
<evidence type="ECO:0000256" key="3">
    <source>
        <dbReference type="ARBA" id="ARBA00011554"/>
    </source>
</evidence>
<dbReference type="GO" id="GO:0034727">
    <property type="term" value="P:piecemeal microautophagy of the nucleus"/>
    <property type="evidence" value="ECO:0007669"/>
    <property type="project" value="TreeGrafter"/>
</dbReference>
<dbReference type="GO" id="GO:0006995">
    <property type="term" value="P:cellular response to nitrogen starvation"/>
    <property type="evidence" value="ECO:0007669"/>
    <property type="project" value="TreeGrafter"/>
</dbReference>
<dbReference type="STRING" id="984487.A0A1E4SJ10"/>
<dbReference type="GO" id="GO:0019776">
    <property type="term" value="F:Atg8-family ligase activity"/>
    <property type="evidence" value="ECO:0007669"/>
    <property type="project" value="TreeGrafter"/>
</dbReference>
<gene>
    <name evidence="11" type="ORF">CANTADRAFT_52408</name>
</gene>
<keyword evidence="6 7" id="KW-0072">Autophagy</keyword>
<evidence type="ECO:0000259" key="8">
    <source>
        <dbReference type="Pfam" id="PF04106"/>
    </source>
</evidence>
<dbReference type="InterPro" id="IPR048940">
    <property type="entry name" value="ATG5_HBR"/>
</dbReference>
<keyword evidence="12" id="KW-1185">Reference proteome</keyword>
<feature type="domain" description="Autophagy protein ATG5 alpha-helical bundle region" evidence="9">
    <location>
        <begin position="127"/>
        <end position="182"/>
    </location>
</feature>
<evidence type="ECO:0000313" key="11">
    <source>
        <dbReference type="EMBL" id="ODV79495.1"/>
    </source>
</evidence>
<name>A0A1E4SJ10_9ASCO</name>
<accession>A0A1E4SJ10</accession>
<proteinExistence type="inferred from homology"/>
<dbReference type="Pfam" id="PF04106">
    <property type="entry name" value="ATG5_UblB"/>
    <property type="match status" value="1"/>
</dbReference>
<dbReference type="InterPro" id="IPR007239">
    <property type="entry name" value="Atg5"/>
</dbReference>
<dbReference type="EMBL" id="KV453912">
    <property type="protein sequence ID" value="ODV79495.1"/>
    <property type="molecule type" value="Genomic_DNA"/>
</dbReference>
<dbReference type="PANTHER" id="PTHR13040:SF2">
    <property type="entry name" value="AUTOPHAGY PROTEIN 5"/>
    <property type="match status" value="1"/>
</dbReference>
<comment type="subcellular location">
    <subcellularLocation>
        <location evidence="1 7">Preautophagosomal structure membrane</location>
        <topology evidence="1 7">Peripheral membrane protein</topology>
    </subcellularLocation>
</comment>
<feature type="domain" description="Autophagy protein ATG5 UblB" evidence="8">
    <location>
        <begin position="188"/>
        <end position="274"/>
    </location>
</feature>
<dbReference type="PANTHER" id="PTHR13040">
    <property type="entry name" value="AUTOPHAGY PROTEIN 5"/>
    <property type="match status" value="1"/>
</dbReference>
<dbReference type="GO" id="GO:0034045">
    <property type="term" value="C:phagophore assembly site membrane"/>
    <property type="evidence" value="ECO:0007669"/>
    <property type="project" value="UniProtKB-SubCell"/>
</dbReference>
<dbReference type="InterPro" id="IPR048318">
    <property type="entry name" value="ATG5_UblB"/>
</dbReference>
<protein>
    <recommendedName>
        <fullName evidence="7">Autophagy protein 5</fullName>
    </recommendedName>
</protein>
<dbReference type="GO" id="GO:0034274">
    <property type="term" value="C:Atg12-Atg5-Atg16 complex"/>
    <property type="evidence" value="ECO:0007669"/>
    <property type="project" value="TreeGrafter"/>
</dbReference>
<dbReference type="Gene3D" id="3.10.20.620">
    <property type="match status" value="1"/>
</dbReference>
<dbReference type="Gene3D" id="1.10.246.190">
    <property type="entry name" value="Autophagy protein Apg5, helix rich domain"/>
    <property type="match status" value="1"/>
</dbReference>
<evidence type="ECO:0000259" key="9">
    <source>
        <dbReference type="Pfam" id="PF20637"/>
    </source>
</evidence>
<dbReference type="GeneID" id="30984214"/>
<reference evidence="12" key="1">
    <citation type="submission" date="2016-05" db="EMBL/GenBank/DDBJ databases">
        <title>Comparative genomics of biotechnologically important yeasts.</title>
        <authorList>
            <consortium name="DOE Joint Genome Institute"/>
            <person name="Riley R."/>
            <person name="Haridas S."/>
            <person name="Wolfe K.H."/>
            <person name="Lopes M.R."/>
            <person name="Hittinger C.T."/>
            <person name="Goker M."/>
            <person name="Salamov A."/>
            <person name="Wisecaver J."/>
            <person name="Long T.M."/>
            <person name="Aerts A.L."/>
            <person name="Barry K."/>
            <person name="Choi C."/>
            <person name="Clum A."/>
            <person name="Coughlan A.Y."/>
            <person name="Deshpande S."/>
            <person name="Douglass A.P."/>
            <person name="Hanson S.J."/>
            <person name="Klenk H.-P."/>
            <person name="Labutti K."/>
            <person name="Lapidus A."/>
            <person name="Lindquist E."/>
            <person name="Lipzen A."/>
            <person name="Meier-Kolthoff J.P."/>
            <person name="Ohm R.A."/>
            <person name="Otillar R.P."/>
            <person name="Pangilinan J."/>
            <person name="Peng Y."/>
            <person name="Rokas A."/>
            <person name="Rosa C.A."/>
            <person name="Scheuner C."/>
            <person name="Sibirny A.A."/>
            <person name="Slot J.C."/>
            <person name="Stielow J.B."/>
            <person name="Sun H."/>
            <person name="Kurtzman C.P."/>
            <person name="Blackwell M."/>
            <person name="Grigoriev I.V."/>
            <person name="Jeffries T.W."/>
        </authorList>
    </citation>
    <scope>NUCLEOTIDE SEQUENCE [LARGE SCALE GENOMIC DNA]</scope>
    <source>
        <strain evidence="12">NRRL Y-17324</strain>
    </source>
</reference>
<dbReference type="RefSeq" id="XP_020064617.1">
    <property type="nucleotide sequence ID" value="XM_020210078.1"/>
</dbReference>
<dbReference type="Pfam" id="PF20637">
    <property type="entry name" value="ATG5_HBR"/>
    <property type="match status" value="1"/>
</dbReference>
<evidence type="ECO:0000256" key="6">
    <source>
        <dbReference type="ARBA" id="ARBA00023006"/>
    </source>
</evidence>
<dbReference type="Proteomes" id="UP000094285">
    <property type="component" value="Unassembled WGS sequence"/>
</dbReference>
<dbReference type="GO" id="GO:0000422">
    <property type="term" value="P:autophagy of mitochondrion"/>
    <property type="evidence" value="ECO:0007669"/>
    <property type="project" value="TreeGrafter"/>
</dbReference>
<keyword evidence="7" id="KW-0813">Transport</keyword>
<dbReference type="GO" id="GO:0005776">
    <property type="term" value="C:autophagosome"/>
    <property type="evidence" value="ECO:0007669"/>
    <property type="project" value="TreeGrafter"/>
</dbReference>